<feature type="region of interest" description="Disordered" evidence="1">
    <location>
        <begin position="29"/>
        <end position="79"/>
    </location>
</feature>
<protein>
    <submittedName>
        <fullName evidence="2">Hvo_1808 family surface protein</fullName>
    </submittedName>
</protein>
<dbReference type="GeneID" id="72185269"/>
<accession>A0A8U0HZY6</accession>
<gene>
    <name evidence="2" type="ORF">M0R89_08680</name>
</gene>
<organism evidence="2 3">
    <name type="scientific">Halorussus limi</name>
    <dbReference type="NCBI Taxonomy" id="2938695"/>
    <lineage>
        <taxon>Archaea</taxon>
        <taxon>Methanobacteriati</taxon>
        <taxon>Methanobacteriota</taxon>
        <taxon>Stenosarchaea group</taxon>
        <taxon>Halobacteria</taxon>
        <taxon>Halobacteriales</taxon>
        <taxon>Haladaptataceae</taxon>
        <taxon>Halorussus</taxon>
    </lineage>
</organism>
<proteinExistence type="predicted"/>
<evidence type="ECO:0000313" key="3">
    <source>
        <dbReference type="Proteomes" id="UP000830729"/>
    </source>
</evidence>
<feature type="compositionally biased region" description="Low complexity" evidence="1">
    <location>
        <begin position="30"/>
        <end position="48"/>
    </location>
</feature>
<sequence>MLSQGSKLTAVLLVIAMLGSGVAGATLGGSPADAKPPTAAATTPSASAQDGSGGEQVETSCGATPPENGSDPDSDVKGWENGIWYDESIDVNQGDGVQQGERERIVSRTMARVEAVRCIEFNQSVPVSVISREEFRNREANRNASEGLRKFDNGKFEALFLVGEDEDSLAVQSENRGTGVLGYYSPQRDEIVVIAESAEDLRIDELTLAHELMHAWQDEQFNLSGDELQGDFRDEVNAISGVVEGDASYTETLYERQCGANWQCLDAPERGAGGQLANIGVYLLKFQPYSDGPAFVRMVRNVGGWDAVNALYEDLPASTEQVIHPLRYRSDPPTNVTLNDTATGNWSRVRAPDRPGYARLGEAAVMMTFVYPYYHSQGQTQIIPANEWFDYNQSGNVSTFDPLNYESNYSTGWDGDRLHVYENRNGSFGYVWKLAWDSPQNAQQFVEGYERVLKYWGARQVGPNTWRIADGKFADAFYVDTDGRNVTIVNAPTVEGLSEVRPEVGPVTVTNATTESGDANATTTEA</sequence>
<dbReference type="InterPro" id="IPR047792">
    <property type="entry name" value="Hvo_1808-like"/>
</dbReference>
<evidence type="ECO:0000313" key="2">
    <source>
        <dbReference type="EMBL" id="UPV76114.1"/>
    </source>
</evidence>
<dbReference type="KEGG" id="halx:M0R89_08680"/>
<dbReference type="AlphaFoldDB" id="A0A8U0HZY6"/>
<reference evidence="2 3" key="1">
    <citation type="submission" date="2022-04" db="EMBL/GenBank/DDBJ databases">
        <title>Diverse halophilic archaea isolated from saline environments.</title>
        <authorList>
            <person name="Cui H.-L."/>
        </authorList>
    </citation>
    <scope>NUCLEOTIDE SEQUENCE [LARGE SCALE GENOMIC DNA]</scope>
    <source>
        <strain evidence="2 3">XZYJT49</strain>
    </source>
</reference>
<dbReference type="Proteomes" id="UP000830729">
    <property type="component" value="Chromosome"/>
</dbReference>
<evidence type="ECO:0000256" key="1">
    <source>
        <dbReference type="SAM" id="MobiDB-lite"/>
    </source>
</evidence>
<name>A0A8U0HZY6_9EURY</name>
<dbReference type="RefSeq" id="WP_248652151.1">
    <property type="nucleotide sequence ID" value="NZ_CP096659.1"/>
</dbReference>
<dbReference type="NCBIfam" id="NF038145">
    <property type="entry name" value="Hvo_1808_fam"/>
    <property type="match status" value="1"/>
</dbReference>
<keyword evidence="3" id="KW-1185">Reference proteome</keyword>
<dbReference type="EMBL" id="CP096659">
    <property type="protein sequence ID" value="UPV76114.1"/>
    <property type="molecule type" value="Genomic_DNA"/>
</dbReference>